<dbReference type="GO" id="GO:0005635">
    <property type="term" value="C:nuclear envelope"/>
    <property type="evidence" value="ECO:0007669"/>
    <property type="project" value="TreeGrafter"/>
</dbReference>
<evidence type="ECO:0000256" key="3">
    <source>
        <dbReference type="ARBA" id="ARBA00023242"/>
    </source>
</evidence>
<dbReference type="InterPro" id="IPR011989">
    <property type="entry name" value="ARM-like"/>
</dbReference>
<dbReference type="VEuPathDB" id="FungiDB:GVI51_M01397"/>
<organism evidence="5 6">
    <name type="scientific">Candida glabrata</name>
    <name type="common">Yeast</name>
    <name type="synonym">Torulopsis glabrata</name>
    <dbReference type="NCBI Taxonomy" id="5478"/>
    <lineage>
        <taxon>Eukaryota</taxon>
        <taxon>Fungi</taxon>
        <taxon>Dikarya</taxon>
        <taxon>Ascomycota</taxon>
        <taxon>Saccharomycotina</taxon>
        <taxon>Saccharomycetes</taxon>
        <taxon>Saccharomycetales</taxon>
        <taxon>Saccharomycetaceae</taxon>
        <taxon>Nakaseomyces</taxon>
    </lineage>
</organism>
<keyword evidence="3" id="KW-0539">Nucleus</keyword>
<dbReference type="VEuPathDB" id="FungiDB:CAGL0M01496g"/>
<dbReference type="InterPro" id="IPR001494">
    <property type="entry name" value="Importin-beta_N"/>
</dbReference>
<gene>
    <name evidence="5" type="ORF">AO440_003921</name>
</gene>
<dbReference type="PANTHER" id="PTHR10997:SF28">
    <property type="entry name" value="IMPORTIN BETA SMX1"/>
    <property type="match status" value="1"/>
</dbReference>
<name>A0A0W0D827_CANGB</name>
<dbReference type="SMART" id="SM00913">
    <property type="entry name" value="IBN_N"/>
    <property type="match status" value="1"/>
</dbReference>
<dbReference type="GO" id="GO:0061608">
    <property type="term" value="F:nuclear import signal receptor activity"/>
    <property type="evidence" value="ECO:0007669"/>
    <property type="project" value="EnsemblFungi"/>
</dbReference>
<keyword evidence="2" id="KW-0813">Transport</keyword>
<accession>A0A0W0D827</accession>
<evidence type="ECO:0000256" key="2">
    <source>
        <dbReference type="ARBA" id="ARBA00022448"/>
    </source>
</evidence>
<dbReference type="Pfam" id="PF03810">
    <property type="entry name" value="IBN_N"/>
    <property type="match status" value="1"/>
</dbReference>
<dbReference type="GO" id="GO:0006606">
    <property type="term" value="P:protein import into nucleus"/>
    <property type="evidence" value="ECO:0007669"/>
    <property type="project" value="EnsemblFungi"/>
</dbReference>
<dbReference type="VEuPathDB" id="FungiDB:GWK60_M01397"/>
<reference evidence="5 6" key="1">
    <citation type="submission" date="2015-10" db="EMBL/GenBank/DDBJ databases">
        <title>Draft genomes sequences of Candida glabrata isolates 1A, 1B, 2A, 2B, 3A and 3B.</title>
        <authorList>
            <person name="Haavelsrud O.E."/>
            <person name="Gaustad P."/>
        </authorList>
    </citation>
    <scope>NUCLEOTIDE SEQUENCE [LARGE SCALE GENOMIC DNA]</scope>
    <source>
        <strain evidence="5">910700640</strain>
    </source>
</reference>
<evidence type="ECO:0000313" key="5">
    <source>
        <dbReference type="EMBL" id="KTB08000.1"/>
    </source>
</evidence>
<dbReference type="GO" id="GO:0031267">
    <property type="term" value="F:small GTPase binding"/>
    <property type="evidence" value="ECO:0007669"/>
    <property type="project" value="InterPro"/>
</dbReference>
<proteinExistence type="predicted"/>
<protein>
    <submittedName>
        <fullName evidence="5">Importin beta SMX1</fullName>
    </submittedName>
</protein>
<dbReference type="AlphaFoldDB" id="A0A0W0D827"/>
<dbReference type="EMBL" id="LLZZ01000106">
    <property type="protein sequence ID" value="KTB08000.1"/>
    <property type="molecule type" value="Genomic_DNA"/>
</dbReference>
<dbReference type="SUPFAM" id="SSF48371">
    <property type="entry name" value="ARM repeat"/>
    <property type="match status" value="1"/>
</dbReference>
<feature type="domain" description="Importin N-terminal" evidence="4">
    <location>
        <begin position="25"/>
        <end position="98"/>
    </location>
</feature>
<evidence type="ECO:0000259" key="4">
    <source>
        <dbReference type="PROSITE" id="PS50166"/>
    </source>
</evidence>
<evidence type="ECO:0000256" key="1">
    <source>
        <dbReference type="ARBA" id="ARBA00004123"/>
    </source>
</evidence>
<sequence>MLDERAILTCIEHTLISDAKVIKQAEDQLYEYQKQPGFTSFLLNVVTDNSIAMNVRLSAAIYMKNKIQRSWNTTKYTEGLTKEEQASVKEQLVQTLIKFSESSHLRPHLTESIRGILNADNSWDLTATVKELLTSGKQEYLYPGLLLVFEVAIVHRWDMSDNREVIDNFIIEIFPIVENITSQLVNQTDYRSNELLYLVLKSFKYSCLNNLPKYFADLDKLNAWIQLHLFICQKPLPAEVLELDPSDRSLDKRVKVNKWGFGNLTRFLYRYSRSTKVITPEFVNYVFTKIVPEIIQEYFKFIESWSNKSLWLGEASLYYMVQFLEKCMITNELFPLLEPHLNVVLQHLIFPCLCATEESVELLYEDPEEYTRRYFDLNKDGSMADFASSDFVYMLGTVRPDKLNEVLVFINEVFTNFSQHKGDKEWSFKQEGAMRMISTLFSLFQNPQDLEGMFSNYIVNFLADDSHHFLVARALETVASYPYDINDMGTLSKLFEQTYGHFLNSDCLPIQVEAADALKSLVVLNPNIHGHISSQVPGIMEKLLKLSKEFEIDILSEVMESFVENFADELTPFAKDLAVNLAEQFLNLGRSIVESTNGAYSTGDQDQETQACALLATMTTMVMSMNKVSLVEQFAPVVKFVIVHAQISFITEIVDLMDSLALSSKALFNQFTPEIWEIFHDVMDSFQTYALDYFESYLVFFETIVLQGFPQDQTFVEPFLSLLSVKLESEIDYDVEGVMNLLTCFALSMKETPFLEKALSRAMDEEFGLDDKQVIKMVLAYLFVKPIETLQVMESSGVTLNILKRWFDLKFKSVFAIKLQILAIMSILKLPELPSCVSGYLKEFSNKLVTLVEQLPVAIRNREALNKGEELSGGADGTDLLDPQEEDEYLEEYDDDLKESILDQVNAFQEVSVFLTSLQSENLQRYQDIISGMSDDKKESLQVILEFVSNN</sequence>
<dbReference type="Gene3D" id="1.25.10.10">
    <property type="entry name" value="Leucine-rich Repeat Variant"/>
    <property type="match status" value="1"/>
</dbReference>
<dbReference type="Proteomes" id="UP000054886">
    <property type="component" value="Unassembled WGS sequence"/>
</dbReference>
<dbReference type="PROSITE" id="PS50166">
    <property type="entry name" value="IMPORTIN_B_NT"/>
    <property type="match status" value="1"/>
</dbReference>
<comment type="subcellular location">
    <subcellularLocation>
        <location evidence="1">Nucleus</location>
    </subcellularLocation>
</comment>
<dbReference type="GO" id="GO:0006406">
    <property type="term" value="P:mRNA export from nucleus"/>
    <property type="evidence" value="ECO:0007669"/>
    <property type="project" value="EnsemblFungi"/>
</dbReference>
<dbReference type="InterPro" id="IPR016024">
    <property type="entry name" value="ARM-type_fold"/>
</dbReference>
<comment type="caution">
    <text evidence="5">The sequence shown here is derived from an EMBL/GenBank/DDBJ whole genome shotgun (WGS) entry which is preliminary data.</text>
</comment>
<dbReference type="PANTHER" id="PTHR10997">
    <property type="entry name" value="IMPORTIN-7, 8, 11"/>
    <property type="match status" value="1"/>
</dbReference>
<dbReference type="GO" id="GO:0005829">
    <property type="term" value="C:cytosol"/>
    <property type="evidence" value="ECO:0007669"/>
    <property type="project" value="TreeGrafter"/>
</dbReference>
<evidence type="ECO:0000313" key="6">
    <source>
        <dbReference type="Proteomes" id="UP000054886"/>
    </source>
</evidence>
<dbReference type="VEuPathDB" id="FungiDB:B1J91_M01496g"/>